<comment type="subcellular location">
    <subcellularLocation>
        <location evidence="4">Nucleus</location>
    </subcellularLocation>
</comment>
<feature type="non-terminal residue" evidence="15">
    <location>
        <position position="705"/>
    </location>
</feature>
<evidence type="ECO:0000256" key="3">
    <source>
        <dbReference type="ARBA" id="ARBA00001954"/>
    </source>
</evidence>
<evidence type="ECO:0000256" key="4">
    <source>
        <dbReference type="ARBA" id="ARBA00004123"/>
    </source>
</evidence>
<evidence type="ECO:0000256" key="1">
    <source>
        <dbReference type="ARBA" id="ARBA00001936"/>
    </source>
</evidence>
<feature type="domain" description="Lariat debranching enzyme C-terminal" evidence="14">
    <location>
        <begin position="238"/>
        <end position="375"/>
    </location>
</feature>
<evidence type="ECO:0000313" key="16">
    <source>
        <dbReference type="Proteomes" id="UP001195483"/>
    </source>
</evidence>
<name>A0AAE0S017_9BIVA</name>
<evidence type="ECO:0000256" key="10">
    <source>
        <dbReference type="ARBA" id="ARBA00023004"/>
    </source>
</evidence>
<organism evidence="15 16">
    <name type="scientific">Potamilus streckersoni</name>
    <dbReference type="NCBI Taxonomy" id="2493646"/>
    <lineage>
        <taxon>Eukaryota</taxon>
        <taxon>Metazoa</taxon>
        <taxon>Spiralia</taxon>
        <taxon>Lophotrochozoa</taxon>
        <taxon>Mollusca</taxon>
        <taxon>Bivalvia</taxon>
        <taxon>Autobranchia</taxon>
        <taxon>Heteroconchia</taxon>
        <taxon>Palaeoheterodonta</taxon>
        <taxon>Unionida</taxon>
        <taxon>Unionoidea</taxon>
        <taxon>Unionidae</taxon>
        <taxon>Ambleminae</taxon>
        <taxon>Lampsilini</taxon>
        <taxon>Potamilus</taxon>
    </lineage>
</organism>
<evidence type="ECO:0000256" key="11">
    <source>
        <dbReference type="ARBA" id="ARBA00023211"/>
    </source>
</evidence>
<keyword evidence="11" id="KW-0464">Manganese</keyword>
<feature type="compositionally biased region" description="Polar residues" evidence="13">
    <location>
        <begin position="633"/>
        <end position="645"/>
    </location>
</feature>
<comment type="similarity">
    <text evidence="5">Belongs to the lariat debranching enzyme family.</text>
</comment>
<evidence type="ECO:0000256" key="6">
    <source>
        <dbReference type="ARBA" id="ARBA00022664"/>
    </source>
</evidence>
<feature type="region of interest" description="Disordered" evidence="13">
    <location>
        <begin position="628"/>
        <end position="675"/>
    </location>
</feature>
<reference evidence="15" key="2">
    <citation type="journal article" date="2021" name="Genome Biol. Evol.">
        <title>Developing a high-quality reference genome for a parasitic bivalve with doubly uniparental inheritance (Bivalvia: Unionida).</title>
        <authorList>
            <person name="Smith C.H."/>
        </authorList>
    </citation>
    <scope>NUCLEOTIDE SEQUENCE</scope>
    <source>
        <strain evidence="15">CHS0354</strain>
        <tissue evidence="15">Mantle</tissue>
    </source>
</reference>
<keyword evidence="12" id="KW-0539">Nucleus</keyword>
<dbReference type="SUPFAM" id="SSF56300">
    <property type="entry name" value="Metallo-dependent phosphatases"/>
    <property type="match status" value="1"/>
</dbReference>
<reference evidence="15" key="3">
    <citation type="submission" date="2023-05" db="EMBL/GenBank/DDBJ databases">
        <authorList>
            <person name="Smith C.H."/>
        </authorList>
    </citation>
    <scope>NUCLEOTIDE SEQUENCE</scope>
    <source>
        <strain evidence="15">CHS0354</strain>
        <tissue evidence="15">Mantle</tissue>
    </source>
</reference>
<keyword evidence="7" id="KW-0479">Metal-binding</keyword>
<dbReference type="PANTHER" id="PTHR12849">
    <property type="entry name" value="RNA LARIAT DEBRANCHING ENZYME"/>
    <property type="match status" value="1"/>
</dbReference>
<evidence type="ECO:0000256" key="5">
    <source>
        <dbReference type="ARBA" id="ARBA00006045"/>
    </source>
</evidence>
<keyword evidence="9" id="KW-0862">Zinc</keyword>
<dbReference type="GO" id="GO:0005634">
    <property type="term" value="C:nucleus"/>
    <property type="evidence" value="ECO:0007669"/>
    <property type="project" value="UniProtKB-SubCell"/>
</dbReference>
<dbReference type="InterPro" id="IPR007708">
    <property type="entry name" value="DBR1_C"/>
</dbReference>
<keyword evidence="10" id="KW-0408">Iron</keyword>
<evidence type="ECO:0000256" key="9">
    <source>
        <dbReference type="ARBA" id="ARBA00022833"/>
    </source>
</evidence>
<keyword evidence="6" id="KW-0507">mRNA processing</keyword>
<dbReference type="Pfam" id="PF05011">
    <property type="entry name" value="DBR1"/>
    <property type="match status" value="1"/>
</dbReference>
<dbReference type="SMART" id="SM01124">
    <property type="entry name" value="DBR1"/>
    <property type="match status" value="1"/>
</dbReference>
<comment type="cofactor">
    <cofactor evidence="1">
        <name>Mn(2+)</name>
        <dbReference type="ChEBI" id="CHEBI:29035"/>
    </cofactor>
</comment>
<dbReference type="GO" id="GO:0046872">
    <property type="term" value="F:metal ion binding"/>
    <property type="evidence" value="ECO:0007669"/>
    <property type="project" value="UniProtKB-KW"/>
</dbReference>
<keyword evidence="16" id="KW-1185">Reference proteome</keyword>
<dbReference type="Pfam" id="PF00149">
    <property type="entry name" value="Metallophos"/>
    <property type="match status" value="1"/>
</dbReference>
<dbReference type="InterPro" id="IPR004843">
    <property type="entry name" value="Calcineurin-like_PHP"/>
</dbReference>
<evidence type="ECO:0000256" key="12">
    <source>
        <dbReference type="ARBA" id="ARBA00023242"/>
    </source>
</evidence>
<reference evidence="15" key="1">
    <citation type="journal article" date="2021" name="Genome Biol. Evol.">
        <title>A High-Quality Reference Genome for a Parasitic Bivalve with Doubly Uniparental Inheritance (Bivalvia: Unionida).</title>
        <authorList>
            <person name="Smith C.H."/>
        </authorList>
    </citation>
    <scope>NUCLEOTIDE SEQUENCE</scope>
    <source>
        <strain evidence="15">CHS0354</strain>
    </source>
</reference>
<dbReference type="InterPro" id="IPR029052">
    <property type="entry name" value="Metallo-depent_PP-like"/>
</dbReference>
<dbReference type="AlphaFoldDB" id="A0AAE0S017"/>
<dbReference type="Proteomes" id="UP001195483">
    <property type="component" value="Unassembled WGS sequence"/>
</dbReference>
<evidence type="ECO:0000256" key="8">
    <source>
        <dbReference type="ARBA" id="ARBA00022801"/>
    </source>
</evidence>
<dbReference type="PANTHER" id="PTHR12849:SF0">
    <property type="entry name" value="LARIAT DEBRANCHING ENZYME"/>
    <property type="match status" value="1"/>
</dbReference>
<accession>A0AAE0S017</accession>
<comment type="caution">
    <text evidence="15">The sequence shown here is derived from an EMBL/GenBank/DDBJ whole genome shotgun (WGS) entry which is preliminary data.</text>
</comment>
<comment type="cofactor">
    <cofactor evidence="2">
        <name>Zn(2+)</name>
        <dbReference type="ChEBI" id="CHEBI:29105"/>
    </cofactor>
</comment>
<dbReference type="InterPro" id="IPR041816">
    <property type="entry name" value="Dbr1_N"/>
</dbReference>
<evidence type="ECO:0000256" key="2">
    <source>
        <dbReference type="ARBA" id="ARBA00001947"/>
    </source>
</evidence>
<evidence type="ECO:0000256" key="13">
    <source>
        <dbReference type="SAM" id="MobiDB-lite"/>
    </source>
</evidence>
<dbReference type="FunFam" id="3.60.21.10:FF:000035">
    <property type="entry name" value="Lariat debranching enzyme"/>
    <property type="match status" value="1"/>
</dbReference>
<dbReference type="EMBL" id="JAEAOA010000163">
    <property type="protein sequence ID" value="KAK3582653.1"/>
    <property type="molecule type" value="Genomic_DNA"/>
</dbReference>
<sequence>MKIAVVGCGHGELDHMYKTVEDLEKLNKYKVDLVLICGDFQALRNKSDMQCMAVPQKYQKQLKMKSFYKYYSGEKKAPVLTVFIGGNHEASNYMQELPYGGWVAPNIYYMGYAGIINVGGIRIGGISGIYNESNYARGHFEHPPYTDETIKSVYNIRNLDIFRLKQVTRDVQIMMSHDWPRGIYNYGNVRKLLRRKWYFSKEIETNTLGSPPAMELLLKLKPQYWFSAHLHAKFEAVLQHDESGKQTRFLALDKCEPGKKGKCFLELIDVPHDVSKPIELMLDPEWLAILKSTNHLLNLTKTPRYVPGPGGYQRYDFRVSDQEIDGIYKDFGGDQLLPEQFEITVPGYHPSDSTEKAAPPAQMMINEQTTVNDSLSSPGNDRIVSAGNHEVSLGDDDDDVGDDMVSKMAAEGNDKIDVTEYDEDDELQAILSAQNDLRMKLESAKSADFKSSGDIDMMHKGCIKNAHKKLNFLKIISSFRASETKVIFEKESGTQSSSLSNTSMEKKFLEISVKEDEDRLLEILKVQREDLILRLTKYKEVSMFGDTGEDLNDNSGLVGDQSASDFQKELEHLKPVHQSSPAVSIGECIDVSKNLGAATRLAASVEKTGFERGDNSVNATPEVKKLKKRNEIGNDSLSSTANDSIVSAGDDDEVSLRDDDDVDDDMGSKMAAEGNDKIDVTEYDVDDEVQAILSAQNDMRMKLES</sequence>
<dbReference type="GO" id="GO:0000398">
    <property type="term" value="P:mRNA splicing, via spliceosome"/>
    <property type="evidence" value="ECO:0007669"/>
    <property type="project" value="TreeGrafter"/>
</dbReference>
<protein>
    <recommendedName>
        <fullName evidence="14">Lariat debranching enzyme C-terminal domain-containing protein</fullName>
    </recommendedName>
</protein>
<dbReference type="CDD" id="cd00844">
    <property type="entry name" value="MPP_Dbr1_N"/>
    <property type="match status" value="1"/>
</dbReference>
<evidence type="ECO:0000259" key="14">
    <source>
        <dbReference type="SMART" id="SM01124"/>
    </source>
</evidence>
<dbReference type="Gene3D" id="3.60.21.10">
    <property type="match status" value="1"/>
</dbReference>
<proteinExistence type="inferred from homology"/>
<evidence type="ECO:0000256" key="7">
    <source>
        <dbReference type="ARBA" id="ARBA00022723"/>
    </source>
</evidence>
<feature type="compositionally biased region" description="Acidic residues" evidence="13">
    <location>
        <begin position="649"/>
        <end position="665"/>
    </location>
</feature>
<dbReference type="GO" id="GO:0008419">
    <property type="term" value="F:RNA lariat debranching enzyme activity"/>
    <property type="evidence" value="ECO:0007669"/>
    <property type="project" value="TreeGrafter"/>
</dbReference>
<gene>
    <name evidence="15" type="ORF">CHS0354_001701</name>
</gene>
<comment type="cofactor">
    <cofactor evidence="3">
        <name>Fe(2+)</name>
        <dbReference type="ChEBI" id="CHEBI:29033"/>
    </cofactor>
</comment>
<evidence type="ECO:0000313" key="15">
    <source>
        <dbReference type="EMBL" id="KAK3582653.1"/>
    </source>
</evidence>
<keyword evidence="8" id="KW-0378">Hydrolase</keyword>